<evidence type="ECO:0000313" key="3">
    <source>
        <dbReference type="Proteomes" id="UP000070700"/>
    </source>
</evidence>
<feature type="region of interest" description="Disordered" evidence="1">
    <location>
        <begin position="32"/>
        <end position="239"/>
    </location>
</feature>
<name>A0A132BA39_MOLSC</name>
<accession>A0A132BA39</accession>
<proteinExistence type="predicted"/>
<protein>
    <submittedName>
        <fullName evidence="2">Uncharacterized protein</fullName>
    </submittedName>
</protein>
<dbReference type="Proteomes" id="UP000070700">
    <property type="component" value="Unassembled WGS sequence"/>
</dbReference>
<evidence type="ECO:0000313" key="2">
    <source>
        <dbReference type="EMBL" id="KUJ09272.1"/>
    </source>
</evidence>
<feature type="compositionally biased region" description="Basic and acidic residues" evidence="1">
    <location>
        <begin position="537"/>
        <end position="547"/>
    </location>
</feature>
<feature type="compositionally biased region" description="Polar residues" evidence="1">
    <location>
        <begin position="162"/>
        <end position="178"/>
    </location>
</feature>
<dbReference type="GeneID" id="28832867"/>
<gene>
    <name evidence="2" type="ORF">LY89DRAFT_788167</name>
</gene>
<keyword evidence="3" id="KW-1185">Reference proteome</keyword>
<feature type="compositionally biased region" description="Polar residues" evidence="1">
    <location>
        <begin position="551"/>
        <end position="573"/>
    </location>
</feature>
<feature type="region of interest" description="Disordered" evidence="1">
    <location>
        <begin position="454"/>
        <end position="612"/>
    </location>
</feature>
<dbReference type="RefSeq" id="XP_018063627.1">
    <property type="nucleotide sequence ID" value="XM_018223141.1"/>
</dbReference>
<feature type="compositionally biased region" description="Polar residues" evidence="1">
    <location>
        <begin position="588"/>
        <end position="600"/>
    </location>
</feature>
<reference evidence="2 3" key="1">
    <citation type="submission" date="2015-10" db="EMBL/GenBank/DDBJ databases">
        <title>Full genome of DAOMC 229536 Phialocephala scopiformis, a fungal endophyte of spruce producing the potent anti-insectan compound rugulosin.</title>
        <authorList>
            <consortium name="DOE Joint Genome Institute"/>
            <person name="Walker A.K."/>
            <person name="Frasz S.L."/>
            <person name="Seifert K.A."/>
            <person name="Miller J.D."/>
            <person name="Mondo S.J."/>
            <person name="Labutti K."/>
            <person name="Lipzen A."/>
            <person name="Dockter R."/>
            <person name="Kennedy M."/>
            <person name="Grigoriev I.V."/>
            <person name="Spatafora J.W."/>
        </authorList>
    </citation>
    <scope>NUCLEOTIDE SEQUENCE [LARGE SCALE GENOMIC DNA]</scope>
    <source>
        <strain evidence="2 3">CBS 120377</strain>
    </source>
</reference>
<feature type="compositionally biased region" description="Polar residues" evidence="1">
    <location>
        <begin position="43"/>
        <end position="53"/>
    </location>
</feature>
<feature type="region of interest" description="Disordered" evidence="1">
    <location>
        <begin position="333"/>
        <end position="376"/>
    </location>
</feature>
<feature type="compositionally biased region" description="Basic and acidic residues" evidence="1">
    <location>
        <begin position="463"/>
        <end position="473"/>
    </location>
</feature>
<evidence type="ECO:0000256" key="1">
    <source>
        <dbReference type="SAM" id="MobiDB-lite"/>
    </source>
</evidence>
<sequence length="612" mass="67815">MDSIPDLIDPAADEASPLRKVLNILEMYEENSKHPVPEVGVPQKTQGNASASTEHQRTDDVLEPTPQSQQDRENDEEEIKENEEEMGIEDARKLGDLESVDGLGGGPTQKKREEKALSSGKTVRKFRGRKISSNLAEDDESGEMNTGLEESQSNDEMMRTGGESSSNEITKPRNSSMLPLTPVRELPGLGKGSGQDGNSNFASGSRSSIDKGKTAISNATRGSDIHKAPPTEDGPSNYVEGRYASTDCACRSEKNKHVNVAVNQSPLEVVEPFELPPPLPSNMDNIPACIDDYMRNMYAHMCINQHNFEKLRLKCQRCNCNDPLPEPELTTQDFEEADEPIRANSPVGRPSWETMQQDDSTDWRERDENLDQESDEEMRKALQESLALMQTHDLIRRAIPKLEIIQRKEYVETHELDTMGMVLRYWEVSSGRRLSDGGSMAAVQDWLAIPRGLVESPPPLIQDVDRGPGHRLGEASSSAPPVDPETRGALTADSALKRGKKQSTQPSLQWRITHPQGEAQELPRNKRLPPQPVAQPRDIERRNHSEVTPRASRSNTLTPARNQAENNTVTAPSSDGERALDEEDESTRVANTGDNSSQDETPGKIWKGKGRA</sequence>
<dbReference type="AlphaFoldDB" id="A0A132BA39"/>
<feature type="compositionally biased region" description="Polar residues" evidence="1">
    <location>
        <begin position="196"/>
        <end position="207"/>
    </location>
</feature>
<dbReference type="InParanoid" id="A0A132BA39"/>
<dbReference type="KEGG" id="psco:LY89DRAFT_788167"/>
<dbReference type="EMBL" id="KQ947432">
    <property type="protein sequence ID" value="KUJ09272.1"/>
    <property type="molecule type" value="Genomic_DNA"/>
</dbReference>
<feature type="compositionally biased region" description="Acidic residues" evidence="1">
    <location>
        <begin position="73"/>
        <end position="88"/>
    </location>
</feature>
<dbReference type="OrthoDB" id="10690342at2759"/>
<organism evidence="2 3">
    <name type="scientific">Mollisia scopiformis</name>
    <name type="common">Conifer needle endophyte fungus</name>
    <name type="synonym">Phialocephala scopiformis</name>
    <dbReference type="NCBI Taxonomy" id="149040"/>
    <lineage>
        <taxon>Eukaryota</taxon>
        <taxon>Fungi</taxon>
        <taxon>Dikarya</taxon>
        <taxon>Ascomycota</taxon>
        <taxon>Pezizomycotina</taxon>
        <taxon>Leotiomycetes</taxon>
        <taxon>Helotiales</taxon>
        <taxon>Mollisiaceae</taxon>
        <taxon>Mollisia</taxon>
    </lineage>
</organism>